<dbReference type="SUPFAM" id="SSF52980">
    <property type="entry name" value="Restriction endonuclease-like"/>
    <property type="match status" value="1"/>
</dbReference>
<sequence>MTKNLATSVHSPSVGQTIRPADALGKAGEKFAADFYRARGAQVIAANVHYRVGELDLVVREPDGTIVFCEVKTRATRNFGVAEAVTPRKLKRLRKAAAQWLSARRSTTQPLSKVRFDVLGLVSTGAEKGETFDVEYFQGVDHGSR</sequence>
<evidence type="ECO:0000313" key="5">
    <source>
        <dbReference type="Proteomes" id="UP000320648"/>
    </source>
</evidence>
<comment type="similarity">
    <text evidence="1 2">Belongs to the UPF0102 family.</text>
</comment>
<dbReference type="NCBIfam" id="TIGR00252">
    <property type="entry name" value="YraN family protein"/>
    <property type="match status" value="1"/>
</dbReference>
<reference evidence="4 5" key="1">
    <citation type="submission" date="2019-07" db="EMBL/GenBank/DDBJ databases">
        <title>Draft genome of C. aurimucosum strain 15-4290.</title>
        <authorList>
            <person name="Pacheco L.G.C."/>
            <person name="Aguiar E.R.G.R."/>
            <person name="Navas J."/>
            <person name="Santos C.S."/>
            <person name="Rocha D.J.P.G."/>
        </authorList>
    </citation>
    <scope>NUCLEOTIDE SEQUENCE [LARGE SCALE GENOMIC DNA]</scope>
    <source>
        <strain evidence="4 5">15-4290</strain>
    </source>
</reference>
<dbReference type="EMBL" id="VIOG01000003">
    <property type="protein sequence ID" value="MTD91053.1"/>
    <property type="molecule type" value="Genomic_DNA"/>
</dbReference>
<dbReference type="NCBIfam" id="NF009154">
    <property type="entry name" value="PRK12497.3-3"/>
    <property type="match status" value="1"/>
</dbReference>
<dbReference type="Gene3D" id="3.40.1350.10">
    <property type="match status" value="1"/>
</dbReference>
<accession>A0A2N6TG21</accession>
<evidence type="ECO:0000313" key="6">
    <source>
        <dbReference type="Proteomes" id="UP000432568"/>
    </source>
</evidence>
<dbReference type="InterPro" id="IPR003509">
    <property type="entry name" value="UPF0102_YraN-like"/>
</dbReference>
<dbReference type="NCBIfam" id="NF009150">
    <property type="entry name" value="PRK12497.1-3"/>
    <property type="match status" value="1"/>
</dbReference>
<dbReference type="InterPro" id="IPR011335">
    <property type="entry name" value="Restrct_endonuc-II-like"/>
</dbReference>
<dbReference type="CDD" id="cd20736">
    <property type="entry name" value="PoNe_Nuclease"/>
    <property type="match status" value="1"/>
</dbReference>
<evidence type="ECO:0000256" key="1">
    <source>
        <dbReference type="ARBA" id="ARBA00006738"/>
    </source>
</evidence>
<protein>
    <recommendedName>
        <fullName evidence="2">UPF0102 protein FME68_03975</fullName>
    </recommendedName>
</protein>
<proteinExistence type="inferred from homology"/>
<evidence type="ECO:0000313" key="4">
    <source>
        <dbReference type="EMBL" id="TVU86835.1"/>
    </source>
</evidence>
<name>A0A2N6TG21_9CORY</name>
<dbReference type="GO" id="GO:0003676">
    <property type="term" value="F:nucleic acid binding"/>
    <property type="evidence" value="ECO:0007669"/>
    <property type="project" value="InterPro"/>
</dbReference>
<gene>
    <name evidence="3" type="ORF">FME68_03975</name>
    <name evidence="4" type="ORF">FQN05_01045</name>
</gene>
<dbReference type="Proteomes" id="UP000432568">
    <property type="component" value="Unassembled WGS sequence"/>
</dbReference>
<dbReference type="RefSeq" id="WP_049155384.1">
    <property type="nucleotide sequence ID" value="NZ_JUMN01000053.1"/>
</dbReference>
<dbReference type="EMBL" id="VMTX01000001">
    <property type="protein sequence ID" value="TVU86835.1"/>
    <property type="molecule type" value="Genomic_DNA"/>
</dbReference>
<dbReference type="PANTHER" id="PTHR34039:SF1">
    <property type="entry name" value="UPF0102 PROTEIN YRAN"/>
    <property type="match status" value="1"/>
</dbReference>
<dbReference type="Pfam" id="PF02021">
    <property type="entry name" value="UPF0102"/>
    <property type="match status" value="1"/>
</dbReference>
<dbReference type="InterPro" id="IPR011856">
    <property type="entry name" value="tRNA_endonuc-like_dom_sf"/>
</dbReference>
<evidence type="ECO:0000256" key="2">
    <source>
        <dbReference type="HAMAP-Rule" id="MF_00048"/>
    </source>
</evidence>
<dbReference type="HAMAP" id="MF_00048">
    <property type="entry name" value="UPF0102"/>
    <property type="match status" value="1"/>
</dbReference>
<dbReference type="PANTHER" id="PTHR34039">
    <property type="entry name" value="UPF0102 PROTEIN YRAN"/>
    <property type="match status" value="1"/>
</dbReference>
<dbReference type="AlphaFoldDB" id="A0A2N6TG21"/>
<organism evidence="4 5">
    <name type="scientific">Corynebacterium aurimucosum</name>
    <dbReference type="NCBI Taxonomy" id="169292"/>
    <lineage>
        <taxon>Bacteria</taxon>
        <taxon>Bacillati</taxon>
        <taxon>Actinomycetota</taxon>
        <taxon>Actinomycetes</taxon>
        <taxon>Mycobacteriales</taxon>
        <taxon>Corynebacteriaceae</taxon>
        <taxon>Corynebacterium</taxon>
    </lineage>
</organism>
<comment type="caution">
    <text evidence="4">The sequence shown here is derived from an EMBL/GenBank/DDBJ whole genome shotgun (WGS) entry which is preliminary data.</text>
</comment>
<reference evidence="3 6" key="2">
    <citation type="submission" date="2019-07" db="EMBL/GenBank/DDBJ databases">
        <title>Draft genome of C. aurimucosum strain 332.</title>
        <authorList>
            <person name="Pacheco L.G.C."/>
            <person name="Aguiar E.R.G.R."/>
            <person name="Barberis C.M."/>
            <person name="Almuzara M.N."/>
            <person name="Traglia G.M."/>
            <person name="Santos C.S."/>
            <person name="Vay C.A."/>
            <person name="Rocha D.J.P.G."/>
        </authorList>
    </citation>
    <scope>NUCLEOTIDE SEQUENCE [LARGE SCALE GENOMIC DNA]</scope>
    <source>
        <strain evidence="3 6">332</strain>
    </source>
</reference>
<dbReference type="Proteomes" id="UP000320648">
    <property type="component" value="Unassembled WGS sequence"/>
</dbReference>
<evidence type="ECO:0000313" key="3">
    <source>
        <dbReference type="EMBL" id="MTD91053.1"/>
    </source>
</evidence>